<name>A0A437MMF9_9PROT</name>
<keyword evidence="1" id="KW-0805">Transcription regulation</keyword>
<keyword evidence="6" id="KW-1185">Reference proteome</keyword>
<evidence type="ECO:0000259" key="4">
    <source>
        <dbReference type="PROSITE" id="PS50949"/>
    </source>
</evidence>
<gene>
    <name evidence="5" type="ORF">EOD42_01605</name>
</gene>
<dbReference type="PRINTS" id="PR00035">
    <property type="entry name" value="HTHGNTR"/>
</dbReference>
<dbReference type="SUPFAM" id="SSF48008">
    <property type="entry name" value="GntR ligand-binding domain-like"/>
    <property type="match status" value="1"/>
</dbReference>
<evidence type="ECO:0000256" key="3">
    <source>
        <dbReference type="ARBA" id="ARBA00023163"/>
    </source>
</evidence>
<evidence type="ECO:0000256" key="2">
    <source>
        <dbReference type="ARBA" id="ARBA00023125"/>
    </source>
</evidence>
<dbReference type="InterPro" id="IPR036388">
    <property type="entry name" value="WH-like_DNA-bd_sf"/>
</dbReference>
<proteinExistence type="predicted"/>
<dbReference type="InterPro" id="IPR011711">
    <property type="entry name" value="GntR_C"/>
</dbReference>
<accession>A0A437MMF9</accession>
<dbReference type="SUPFAM" id="SSF46785">
    <property type="entry name" value="Winged helix' DNA-binding domain"/>
    <property type="match status" value="1"/>
</dbReference>
<dbReference type="InterPro" id="IPR036390">
    <property type="entry name" value="WH_DNA-bd_sf"/>
</dbReference>
<evidence type="ECO:0000313" key="5">
    <source>
        <dbReference type="EMBL" id="RVT98834.1"/>
    </source>
</evidence>
<keyword evidence="3" id="KW-0804">Transcription</keyword>
<dbReference type="PANTHER" id="PTHR43537">
    <property type="entry name" value="TRANSCRIPTIONAL REGULATOR, GNTR FAMILY"/>
    <property type="match status" value="1"/>
</dbReference>
<protein>
    <submittedName>
        <fullName evidence="5">FCD domain-containing protein</fullName>
    </submittedName>
</protein>
<comment type="caution">
    <text evidence="5">The sequence shown here is derived from an EMBL/GenBank/DDBJ whole genome shotgun (WGS) entry which is preliminary data.</text>
</comment>
<dbReference type="PANTHER" id="PTHR43537:SF24">
    <property type="entry name" value="GLUCONATE OPERON TRANSCRIPTIONAL REPRESSOR"/>
    <property type="match status" value="1"/>
</dbReference>
<dbReference type="PROSITE" id="PS50949">
    <property type="entry name" value="HTH_GNTR"/>
    <property type="match status" value="1"/>
</dbReference>
<evidence type="ECO:0000313" key="6">
    <source>
        <dbReference type="Proteomes" id="UP000282957"/>
    </source>
</evidence>
<dbReference type="Pfam" id="PF00392">
    <property type="entry name" value="GntR"/>
    <property type="match status" value="1"/>
</dbReference>
<sequence length="238" mass="25923">MSACCQQCVDRTARPMLPAPVEHAPDRLARALAPQITARLEAMILDGTLPPGERLHEQALADRLGTSRGPLREALRALEREGLVVSGGAHRGMAVRRLEAQEEAELYDARALLQGFTCALLAERITDAGLAALDARVAEMDAAIEAGTADAYYRQNLDFHEAMLDLAGHARTAGLYRSLVKESLLTRRRTLASTANMRDSNAEHRAMVDAIRARDADTARRLGEAHVKGGKRRWLGGL</sequence>
<dbReference type="OrthoDB" id="9789310at2"/>
<dbReference type="Gene3D" id="1.10.10.10">
    <property type="entry name" value="Winged helix-like DNA-binding domain superfamily/Winged helix DNA-binding domain"/>
    <property type="match status" value="1"/>
</dbReference>
<dbReference type="AlphaFoldDB" id="A0A437MMF9"/>
<evidence type="ECO:0000256" key="1">
    <source>
        <dbReference type="ARBA" id="ARBA00023015"/>
    </source>
</evidence>
<feature type="domain" description="HTH gntR-type" evidence="4">
    <location>
        <begin position="30"/>
        <end position="98"/>
    </location>
</feature>
<dbReference type="CDD" id="cd07377">
    <property type="entry name" value="WHTH_GntR"/>
    <property type="match status" value="1"/>
</dbReference>
<dbReference type="InterPro" id="IPR000524">
    <property type="entry name" value="Tscrpt_reg_HTH_GntR"/>
</dbReference>
<dbReference type="Proteomes" id="UP000282957">
    <property type="component" value="Unassembled WGS sequence"/>
</dbReference>
<dbReference type="EMBL" id="SACL01000001">
    <property type="protein sequence ID" value="RVT98834.1"/>
    <property type="molecule type" value="Genomic_DNA"/>
</dbReference>
<dbReference type="GO" id="GO:0003677">
    <property type="term" value="F:DNA binding"/>
    <property type="evidence" value="ECO:0007669"/>
    <property type="project" value="UniProtKB-KW"/>
</dbReference>
<dbReference type="Pfam" id="PF07729">
    <property type="entry name" value="FCD"/>
    <property type="match status" value="1"/>
</dbReference>
<dbReference type="GO" id="GO:0003700">
    <property type="term" value="F:DNA-binding transcription factor activity"/>
    <property type="evidence" value="ECO:0007669"/>
    <property type="project" value="InterPro"/>
</dbReference>
<dbReference type="SMART" id="SM00895">
    <property type="entry name" value="FCD"/>
    <property type="match status" value="1"/>
</dbReference>
<keyword evidence="2" id="KW-0238">DNA-binding</keyword>
<dbReference type="Gene3D" id="1.20.120.530">
    <property type="entry name" value="GntR ligand-binding domain-like"/>
    <property type="match status" value="1"/>
</dbReference>
<dbReference type="SMART" id="SM00345">
    <property type="entry name" value="HTH_GNTR"/>
    <property type="match status" value="1"/>
</dbReference>
<dbReference type="InterPro" id="IPR008920">
    <property type="entry name" value="TF_FadR/GntR_C"/>
</dbReference>
<organism evidence="5 6">
    <name type="scientific">Rhodovarius crocodyli</name>
    <dbReference type="NCBI Taxonomy" id="1979269"/>
    <lineage>
        <taxon>Bacteria</taxon>
        <taxon>Pseudomonadati</taxon>
        <taxon>Pseudomonadota</taxon>
        <taxon>Alphaproteobacteria</taxon>
        <taxon>Acetobacterales</taxon>
        <taxon>Roseomonadaceae</taxon>
        <taxon>Rhodovarius</taxon>
    </lineage>
</organism>
<reference evidence="5 6" key="1">
    <citation type="submission" date="2019-01" db="EMBL/GenBank/DDBJ databases">
        <authorList>
            <person name="Chen W.-M."/>
        </authorList>
    </citation>
    <scope>NUCLEOTIDE SEQUENCE [LARGE SCALE GENOMIC DNA]</scope>
    <source>
        <strain evidence="5 6">CCP-6</strain>
    </source>
</reference>